<dbReference type="AlphaFoldDB" id="A0A0F6W1N0"/>
<accession>A0A0F6W1N0</accession>
<keyword evidence="2" id="KW-1185">Reference proteome</keyword>
<protein>
    <submittedName>
        <fullName evidence="1">Uncharacterized protein</fullName>
    </submittedName>
</protein>
<evidence type="ECO:0000313" key="1">
    <source>
        <dbReference type="EMBL" id="AKF05212.1"/>
    </source>
</evidence>
<dbReference type="Proteomes" id="UP000034883">
    <property type="component" value="Chromosome"/>
</dbReference>
<dbReference type="PROSITE" id="PS51257">
    <property type="entry name" value="PROKAR_LIPOPROTEIN"/>
    <property type="match status" value="1"/>
</dbReference>
<gene>
    <name evidence="1" type="ORF">DB32_002361</name>
</gene>
<dbReference type="STRING" id="927083.DB32_002361"/>
<proteinExistence type="predicted"/>
<evidence type="ECO:0000313" key="2">
    <source>
        <dbReference type="Proteomes" id="UP000034883"/>
    </source>
</evidence>
<reference evidence="1 2" key="1">
    <citation type="submission" date="2015-03" db="EMBL/GenBank/DDBJ databases">
        <title>Genome assembly of Sandaracinus amylolyticus DSM 53668.</title>
        <authorList>
            <person name="Sharma G."/>
            <person name="Subramanian S."/>
        </authorList>
    </citation>
    <scope>NUCLEOTIDE SEQUENCE [LARGE SCALE GENOMIC DNA]</scope>
    <source>
        <strain evidence="1 2">DSM 53668</strain>
    </source>
</reference>
<dbReference type="KEGG" id="samy:DB32_002361"/>
<dbReference type="EMBL" id="CP011125">
    <property type="protein sequence ID" value="AKF05212.1"/>
    <property type="molecule type" value="Genomic_DNA"/>
</dbReference>
<name>A0A0F6W1N0_9BACT</name>
<dbReference type="RefSeq" id="WP_053232474.1">
    <property type="nucleotide sequence ID" value="NZ_CP011125.1"/>
</dbReference>
<dbReference type="OrthoDB" id="9767116at2"/>
<organism evidence="1 2">
    <name type="scientific">Sandaracinus amylolyticus</name>
    <dbReference type="NCBI Taxonomy" id="927083"/>
    <lineage>
        <taxon>Bacteria</taxon>
        <taxon>Pseudomonadati</taxon>
        <taxon>Myxococcota</taxon>
        <taxon>Polyangia</taxon>
        <taxon>Polyangiales</taxon>
        <taxon>Sandaracinaceae</taxon>
        <taxon>Sandaracinus</taxon>
    </lineage>
</organism>
<sequence>MRSFVCTPWLALLLVACGSPDDPQPPDAGSDPVDASSPIDAARIDAALADAAIADAAIADGAIFDAASADAGRDAAGSDAGPTLPPIERCDVAPATPFAHHADAWGYELVPSVIAPHEAFYVEVTTPPGTVTSVTLDSPSARLRSDDGFIFRDDGVEPDRAAGDGISVLGPLWFEGDPSVVLLEPLDDVGFVDIGRITAHLPGGTQRQPLIGPMLGVLLSDLRRDAEVTSDHHAATDHVLETCTSGWKVQMALRSFAYGMLESVVAPAYALVEDDVDHWVFLSTQHLEATDAASTIQNYAAGRHLLVWNEATGTAMGRVDGRSEWGSTALRSVSVIDHGTRGIYAGNVTHEIVHTWSAFVDTSLGLSDGAHYSPRSSVGSLVGGFAWDPAPGGGFTRNCDEGRNGATRASPLDLYFMGLLPASSVPTMRIMPSDVPLPGCDAPIPTPHREVTVGQIIAAHGPVTPGPGAAPTHYRVGFAVEVAGRRLTPVERAFYHRLAEAYTAPVTGDPPLVGFNWSSIARFFPGSEWTSALSLR</sequence>